<dbReference type="EC" id="3.1.11.6" evidence="6"/>
<dbReference type="NCBIfam" id="NF002140">
    <property type="entry name" value="PRK00977.1-4"/>
    <property type="match status" value="1"/>
</dbReference>
<gene>
    <name evidence="6" type="primary">xseB</name>
    <name evidence="7" type="ORF">JAY77_02420</name>
</gene>
<evidence type="ECO:0000256" key="1">
    <source>
        <dbReference type="ARBA" id="ARBA00009998"/>
    </source>
</evidence>
<proteinExistence type="inferred from homology"/>
<dbReference type="HAMAP" id="MF_00337">
    <property type="entry name" value="Exonuc_7_S"/>
    <property type="match status" value="1"/>
</dbReference>
<name>A0A9E4JU88_9GAMM</name>
<dbReference type="GO" id="GO:0005829">
    <property type="term" value="C:cytosol"/>
    <property type="evidence" value="ECO:0007669"/>
    <property type="project" value="TreeGrafter"/>
</dbReference>
<dbReference type="Pfam" id="PF02609">
    <property type="entry name" value="Exonuc_VII_S"/>
    <property type="match status" value="1"/>
</dbReference>
<reference evidence="7" key="1">
    <citation type="journal article" date="2021" name="Proc. Natl. Acad. Sci. U.S.A.">
        <title>Global biogeography of chemosynthetic symbionts reveals both localized and globally distributed symbiont groups. .</title>
        <authorList>
            <person name="Osvatic J.T."/>
            <person name="Wilkins L.G.E."/>
            <person name="Leibrecht L."/>
            <person name="Leray M."/>
            <person name="Zauner S."/>
            <person name="Polzin J."/>
            <person name="Camacho Y."/>
            <person name="Gros O."/>
            <person name="van Gils J.A."/>
            <person name="Eisen J.A."/>
            <person name="Petersen J.M."/>
            <person name="Yuen B."/>
        </authorList>
    </citation>
    <scope>NUCLEOTIDE SEQUENCE</scope>
    <source>
        <strain evidence="7">MAGclacostrist055</strain>
    </source>
</reference>
<dbReference type="PIRSF" id="PIRSF006488">
    <property type="entry name" value="Exonuc_VII_S"/>
    <property type="match status" value="1"/>
</dbReference>
<protein>
    <recommendedName>
        <fullName evidence="6">Exodeoxyribonuclease 7 small subunit</fullName>
        <ecNumber evidence="6">3.1.11.6</ecNumber>
    </recommendedName>
    <alternativeName>
        <fullName evidence="6">Exodeoxyribonuclease VII small subunit</fullName>
        <shortName evidence="6">Exonuclease VII small subunit</shortName>
    </alternativeName>
</protein>
<dbReference type="GO" id="GO:0008855">
    <property type="term" value="F:exodeoxyribonuclease VII activity"/>
    <property type="evidence" value="ECO:0007669"/>
    <property type="project" value="UniProtKB-UniRule"/>
</dbReference>
<keyword evidence="4 6" id="KW-0378">Hydrolase</keyword>
<evidence type="ECO:0000256" key="6">
    <source>
        <dbReference type="HAMAP-Rule" id="MF_00337"/>
    </source>
</evidence>
<evidence type="ECO:0000256" key="5">
    <source>
        <dbReference type="ARBA" id="ARBA00022839"/>
    </source>
</evidence>
<dbReference type="AlphaFoldDB" id="A0A9E4JU88"/>
<evidence type="ECO:0000256" key="2">
    <source>
        <dbReference type="ARBA" id="ARBA00022490"/>
    </source>
</evidence>
<dbReference type="InterPro" id="IPR037004">
    <property type="entry name" value="Exonuc_VII_ssu_sf"/>
</dbReference>
<dbReference type="PANTHER" id="PTHR34137">
    <property type="entry name" value="EXODEOXYRIBONUCLEASE 7 SMALL SUBUNIT"/>
    <property type="match status" value="1"/>
</dbReference>
<accession>A0A9E4JU88</accession>
<dbReference type="Gene3D" id="1.10.287.1040">
    <property type="entry name" value="Exonuclease VII, small subunit"/>
    <property type="match status" value="1"/>
</dbReference>
<dbReference type="EMBL" id="JAEPCR010000003">
    <property type="protein sequence ID" value="MCG7976988.1"/>
    <property type="molecule type" value="Genomic_DNA"/>
</dbReference>
<evidence type="ECO:0000313" key="8">
    <source>
        <dbReference type="Proteomes" id="UP000886674"/>
    </source>
</evidence>
<dbReference type="GO" id="GO:0006308">
    <property type="term" value="P:DNA catabolic process"/>
    <property type="evidence" value="ECO:0007669"/>
    <property type="project" value="UniProtKB-UniRule"/>
</dbReference>
<keyword evidence="5 6" id="KW-0269">Exonuclease</keyword>
<comment type="caution">
    <text evidence="7">The sequence shown here is derived from an EMBL/GenBank/DDBJ whole genome shotgun (WGS) entry which is preliminary data.</text>
</comment>
<dbReference type="SUPFAM" id="SSF116842">
    <property type="entry name" value="XseB-like"/>
    <property type="match status" value="1"/>
</dbReference>
<organism evidence="7 8">
    <name type="scientific">Candidatus Thiodiazotropha taylori</name>
    <dbReference type="NCBI Taxonomy" id="2792791"/>
    <lineage>
        <taxon>Bacteria</taxon>
        <taxon>Pseudomonadati</taxon>
        <taxon>Pseudomonadota</taxon>
        <taxon>Gammaproteobacteria</taxon>
        <taxon>Chromatiales</taxon>
        <taxon>Sedimenticolaceae</taxon>
        <taxon>Candidatus Thiodiazotropha</taxon>
    </lineage>
</organism>
<keyword evidence="3 6" id="KW-0540">Nuclease</keyword>
<dbReference type="InterPro" id="IPR003761">
    <property type="entry name" value="Exonuc_VII_S"/>
</dbReference>
<comment type="function">
    <text evidence="6">Bidirectionally degrades single-stranded DNA into large acid-insoluble oligonucleotides, which are then degraded further into small acid-soluble oligonucleotides.</text>
</comment>
<dbReference type="GO" id="GO:0009318">
    <property type="term" value="C:exodeoxyribonuclease VII complex"/>
    <property type="evidence" value="ECO:0007669"/>
    <property type="project" value="UniProtKB-UniRule"/>
</dbReference>
<evidence type="ECO:0000256" key="4">
    <source>
        <dbReference type="ARBA" id="ARBA00022801"/>
    </source>
</evidence>
<comment type="catalytic activity">
    <reaction evidence="6">
        <text>Exonucleolytic cleavage in either 5'- to 3'- or 3'- to 5'-direction to yield nucleoside 5'-phosphates.</text>
        <dbReference type="EC" id="3.1.11.6"/>
    </reaction>
</comment>
<evidence type="ECO:0000256" key="3">
    <source>
        <dbReference type="ARBA" id="ARBA00022722"/>
    </source>
</evidence>
<dbReference type="Proteomes" id="UP000886674">
    <property type="component" value="Unassembled WGS sequence"/>
</dbReference>
<comment type="similarity">
    <text evidence="1 6">Belongs to the XseB family.</text>
</comment>
<sequence length="79" mass="8901">MPRKPKTPTFEEAMKELESLIEALEQGDLSLEASLQSFERGVALTRICQASLQEAEQKIRILNGETQTSELESFTDDNE</sequence>
<comment type="subunit">
    <text evidence="6">Heterooligomer composed of large and small subunits.</text>
</comment>
<dbReference type="PANTHER" id="PTHR34137:SF1">
    <property type="entry name" value="EXODEOXYRIBONUCLEASE 7 SMALL SUBUNIT"/>
    <property type="match status" value="1"/>
</dbReference>
<evidence type="ECO:0000313" key="7">
    <source>
        <dbReference type="EMBL" id="MCG7976988.1"/>
    </source>
</evidence>
<dbReference type="NCBIfam" id="TIGR01280">
    <property type="entry name" value="xseB"/>
    <property type="match status" value="1"/>
</dbReference>
<comment type="subcellular location">
    <subcellularLocation>
        <location evidence="6">Cytoplasm</location>
    </subcellularLocation>
</comment>
<keyword evidence="2 6" id="KW-0963">Cytoplasm</keyword>